<gene>
    <name evidence="1" type="ORF">M9H77_25114</name>
</gene>
<protein>
    <submittedName>
        <fullName evidence="1">Uncharacterized protein</fullName>
    </submittedName>
</protein>
<name>A0ACC0A6D0_CATRO</name>
<accession>A0ACC0A6D0</accession>
<proteinExistence type="predicted"/>
<comment type="caution">
    <text evidence="1">The sequence shown here is derived from an EMBL/GenBank/DDBJ whole genome shotgun (WGS) entry which is preliminary data.</text>
</comment>
<evidence type="ECO:0000313" key="1">
    <source>
        <dbReference type="EMBL" id="KAI5656321.1"/>
    </source>
</evidence>
<dbReference type="EMBL" id="CM044706">
    <property type="protein sequence ID" value="KAI5656321.1"/>
    <property type="molecule type" value="Genomic_DNA"/>
</dbReference>
<keyword evidence="2" id="KW-1185">Reference proteome</keyword>
<evidence type="ECO:0000313" key="2">
    <source>
        <dbReference type="Proteomes" id="UP001060085"/>
    </source>
</evidence>
<reference evidence="2" key="1">
    <citation type="journal article" date="2023" name="Nat. Plants">
        <title>Single-cell RNA sequencing provides a high-resolution roadmap for understanding the multicellular compartmentation of specialized metabolism.</title>
        <authorList>
            <person name="Sun S."/>
            <person name="Shen X."/>
            <person name="Li Y."/>
            <person name="Li Y."/>
            <person name="Wang S."/>
            <person name="Li R."/>
            <person name="Zhang H."/>
            <person name="Shen G."/>
            <person name="Guo B."/>
            <person name="Wei J."/>
            <person name="Xu J."/>
            <person name="St-Pierre B."/>
            <person name="Chen S."/>
            <person name="Sun C."/>
        </authorList>
    </citation>
    <scope>NUCLEOTIDE SEQUENCE [LARGE SCALE GENOMIC DNA]</scope>
</reference>
<dbReference type="Proteomes" id="UP001060085">
    <property type="component" value="Linkage Group LG06"/>
</dbReference>
<organism evidence="1 2">
    <name type="scientific">Catharanthus roseus</name>
    <name type="common">Madagascar periwinkle</name>
    <name type="synonym">Vinca rosea</name>
    <dbReference type="NCBI Taxonomy" id="4058"/>
    <lineage>
        <taxon>Eukaryota</taxon>
        <taxon>Viridiplantae</taxon>
        <taxon>Streptophyta</taxon>
        <taxon>Embryophyta</taxon>
        <taxon>Tracheophyta</taxon>
        <taxon>Spermatophyta</taxon>
        <taxon>Magnoliopsida</taxon>
        <taxon>eudicotyledons</taxon>
        <taxon>Gunneridae</taxon>
        <taxon>Pentapetalae</taxon>
        <taxon>asterids</taxon>
        <taxon>lamiids</taxon>
        <taxon>Gentianales</taxon>
        <taxon>Apocynaceae</taxon>
        <taxon>Rauvolfioideae</taxon>
        <taxon>Vinceae</taxon>
        <taxon>Catharanthinae</taxon>
        <taxon>Catharanthus</taxon>
    </lineage>
</organism>
<sequence>MPKSGKKHREKKPTQDEANKPMEMDSIANQNTTASNTNSNLFSSLFGEIPDGNATASIFSDNNPFRRKADDVPQEPQNRQELESGDLATSEGSSELKKGKRKKDKNGVSEVDINLSEKNEVQERKKSKRDQFGDSESAEHLEGHEEEKKNEKKKKKKRKRDEVEAEYEAKKYGVTQQEEKGEEGGVVGRKRKEMESVEDILVSKEGFDDESKLLRTVFVGNLPLKIKKKQLVKEFGKFGEVESVRIRSIPLTDSRVPRKGAILKKQINEAADSVHAYVVFKTEESAQASLAHNMAVVGGNHIRVDRACPPRKKLKGGDDTPLYDNRRTVFVGNLPFDVKDEELYRLFSSIKDLESSIEAIRVIRDPGTSLGKGIAYVLFKTREAANLAARKHNLKLRDRELRLAHAKTNATPSKRKTPTTPETNKSPTQKFAGKAGFPGQENNAKPKTTISYQGVRANKLGNPKKTYSKSNPASQNDPKPKVRLQKRPSVAARKTKVLKAKEAGMKRKSQNQTPDSNIRNKKARRFT</sequence>